<dbReference type="AlphaFoldDB" id="A0A1Y6B8X1"/>
<evidence type="ECO:0000256" key="1">
    <source>
        <dbReference type="SAM" id="Phobius"/>
    </source>
</evidence>
<sequence>MTDSSRRRAGRHLPRTALAGAVLATAGAAGLALSAAGYRLGWWPVVEALRVAEWAVYAAAAGLLLSLLGALLSLRRGRRRGLLPALLGLVLSLPVVAAALQWEDATRRYPPINDVSTDTADPPVFWDMPTPSDYPAGNAPVQQAAYPDLAPLALPLPPQRAFALAAELVRDRGWELVAEEAGEGRIEAVARSFLYGFPDEVVIRVGAADGGSRVDLRSRSRIGRIDRGVNAARIRAFLAALRERAASEP</sequence>
<reference evidence="2 3" key="1">
    <citation type="submission" date="2017-04" db="EMBL/GenBank/DDBJ databases">
        <authorList>
            <person name="Afonso C.L."/>
            <person name="Miller P.J."/>
            <person name="Scott M.A."/>
            <person name="Spackman E."/>
            <person name="Goraichik I."/>
            <person name="Dimitrov K.M."/>
            <person name="Suarez D.L."/>
            <person name="Swayne D.E."/>
        </authorList>
    </citation>
    <scope>NUCLEOTIDE SEQUENCE [LARGE SCALE GENOMIC DNA]</scope>
    <source>
        <strain evidence="2 3">USBA 355</strain>
    </source>
</reference>
<dbReference type="InterPro" id="IPR010865">
    <property type="entry name" value="DUF1499"/>
</dbReference>
<keyword evidence="1" id="KW-0472">Membrane</keyword>
<keyword evidence="1" id="KW-1133">Transmembrane helix</keyword>
<dbReference type="EMBL" id="FWZX01000002">
    <property type="protein sequence ID" value="SME97132.1"/>
    <property type="molecule type" value="Genomic_DNA"/>
</dbReference>
<proteinExistence type="predicted"/>
<feature type="transmembrane region" description="Helical" evidence="1">
    <location>
        <begin position="54"/>
        <end position="74"/>
    </location>
</feature>
<evidence type="ECO:0000313" key="2">
    <source>
        <dbReference type="EMBL" id="SME97132.1"/>
    </source>
</evidence>
<evidence type="ECO:0000313" key="3">
    <source>
        <dbReference type="Proteomes" id="UP000192917"/>
    </source>
</evidence>
<dbReference type="RefSeq" id="WP_085121137.1">
    <property type="nucleotide sequence ID" value="NZ_FWZX01000002.1"/>
</dbReference>
<dbReference type="Pfam" id="PF07386">
    <property type="entry name" value="DUF1499"/>
    <property type="match status" value="1"/>
</dbReference>
<keyword evidence="1" id="KW-0812">Transmembrane</keyword>
<dbReference type="STRING" id="560819.SAMN05428998_10253"/>
<gene>
    <name evidence="2" type="ORF">SAMN05428998_10253</name>
</gene>
<feature type="transmembrane region" description="Helical" evidence="1">
    <location>
        <begin position="81"/>
        <end position="102"/>
    </location>
</feature>
<dbReference type="Proteomes" id="UP000192917">
    <property type="component" value="Unassembled WGS sequence"/>
</dbReference>
<organism evidence="2 3">
    <name type="scientific">Tistlia consotensis USBA 355</name>
    <dbReference type="NCBI Taxonomy" id="560819"/>
    <lineage>
        <taxon>Bacteria</taxon>
        <taxon>Pseudomonadati</taxon>
        <taxon>Pseudomonadota</taxon>
        <taxon>Alphaproteobacteria</taxon>
        <taxon>Rhodospirillales</taxon>
        <taxon>Rhodovibrionaceae</taxon>
        <taxon>Tistlia</taxon>
    </lineage>
</organism>
<keyword evidence="3" id="KW-1185">Reference proteome</keyword>
<protein>
    <recommendedName>
        <fullName evidence="4">DUF1499 domain-containing protein</fullName>
    </recommendedName>
</protein>
<accession>A0A1Y6B8X1</accession>
<name>A0A1Y6B8X1_9PROT</name>
<evidence type="ECO:0008006" key="4">
    <source>
        <dbReference type="Google" id="ProtNLM"/>
    </source>
</evidence>